<dbReference type="AlphaFoldDB" id="A0A549SDF6"/>
<evidence type="ECO:0000313" key="2">
    <source>
        <dbReference type="EMBL" id="TRL26512.1"/>
    </source>
</evidence>
<evidence type="ECO:0000259" key="1">
    <source>
        <dbReference type="Pfam" id="PF12708"/>
    </source>
</evidence>
<dbReference type="EMBL" id="VJMF01000099">
    <property type="protein sequence ID" value="TRL26512.1"/>
    <property type="molecule type" value="Genomic_DNA"/>
</dbReference>
<proteinExistence type="predicted"/>
<accession>A0A549SDF6</accession>
<dbReference type="SMART" id="SM00710">
    <property type="entry name" value="PbH1"/>
    <property type="match status" value="7"/>
</dbReference>
<reference evidence="2 3" key="1">
    <citation type="submission" date="2019-07" db="EMBL/GenBank/DDBJ databases">
        <title>Ln-dependent methylotrophs.</title>
        <authorList>
            <person name="Tani A."/>
        </authorList>
    </citation>
    <scope>NUCLEOTIDE SEQUENCE [LARGE SCALE GENOMIC DNA]</scope>
    <source>
        <strain evidence="2 3">SM89A</strain>
    </source>
</reference>
<dbReference type="InterPro" id="IPR024535">
    <property type="entry name" value="RHGA/B-epi-like_pectate_lyase"/>
</dbReference>
<dbReference type="Pfam" id="PF12708">
    <property type="entry name" value="Pect-lyase_RHGA_epim"/>
    <property type="match status" value="1"/>
</dbReference>
<protein>
    <recommendedName>
        <fullName evidence="1">Rhamnogalacturonase A/B/Epimerase-like pectate lyase domain-containing protein</fullName>
    </recommendedName>
</protein>
<dbReference type="Gene3D" id="2.160.20.10">
    <property type="entry name" value="Single-stranded right-handed beta-helix, Pectin lyase-like"/>
    <property type="match status" value="1"/>
</dbReference>
<dbReference type="InterPro" id="IPR006626">
    <property type="entry name" value="PbH1"/>
</dbReference>
<dbReference type="InterPro" id="IPR011050">
    <property type="entry name" value="Pectin_lyase_fold/virulence"/>
</dbReference>
<sequence length="733" mass="77485">MHIGDAIAGSISALLGWVGLVGVCAAAPSIFYASDPVGPDETVLVTGAGLEEIDSIFVQRVRDDADASPPPIRVDPVQPSSTSVKFTIPTQVASGVYRYTLATRDGSVSGVLNAPAVFWSHGDRGSCATPGGVLRILGRNIARNENATLSLSTSDGAIVAALRPQRHTMWDASFPLPTSLGVGIYRLRLQNGQGDAFGAVDAGTFEICRSPTRPAVSIDAKSFGAQGDGLVDDTAAITHALSEAGKSGGEVRLPRGRYRLSDALHIPAGVILRGERRDLVALIWTDFAAPPPALVEGGGDFGLEDVTLYASNHRHVVDGGCAPQPKNGGRVRLHRVTIRASAYRGHISAADANRLQQSLYQATGTGADTLRLCGADIEVTDSDLYGSSRAFELLAPRNAYIARNKFYNGRGGWYAVHGGDGVIFEGNVISGVDVTASGGGVSPIRTSLASSNVLFYANTFERMYGWDREAVTTDGPGGFYYGAVAPIGDGAIAIASPSTAAAIPGSISFADSPSWAGATLFVLGGRGAGQFATVEARDGERITLDKPLQIEPDVSSIVTIVPARTHHLYVDNYFSDVGIAVQLYGTALESYVVGNVSERSGGFVDWALWYHHVQASWGTQFLDNRILDGNVYRGGSNAATEAGDSILGAFVAPWRHNRTPLIRGVIIRGNRLEGNAHIEINGRSTDFASVKDVIVEANSIEHADVGIVRQGLLDGVYRRKNAFVDVQRSEVSR</sequence>
<feature type="domain" description="Rhamnogalacturonase A/B/Epimerase-like pectate lyase" evidence="1">
    <location>
        <begin position="218"/>
        <end position="279"/>
    </location>
</feature>
<dbReference type="SUPFAM" id="SSF51126">
    <property type="entry name" value="Pectin lyase-like"/>
    <property type="match status" value="1"/>
</dbReference>
<evidence type="ECO:0000313" key="3">
    <source>
        <dbReference type="Proteomes" id="UP000316781"/>
    </source>
</evidence>
<organism evidence="2 3">
    <name type="scientific">Methylosinus sporium</name>
    <dbReference type="NCBI Taxonomy" id="428"/>
    <lineage>
        <taxon>Bacteria</taxon>
        <taxon>Pseudomonadati</taxon>
        <taxon>Pseudomonadota</taxon>
        <taxon>Alphaproteobacteria</taxon>
        <taxon>Hyphomicrobiales</taxon>
        <taxon>Methylocystaceae</taxon>
        <taxon>Methylosinus</taxon>
    </lineage>
</organism>
<gene>
    <name evidence="2" type="ORF">FM996_19730</name>
</gene>
<dbReference type="InterPro" id="IPR012334">
    <property type="entry name" value="Pectin_lyas_fold"/>
</dbReference>
<dbReference type="Proteomes" id="UP000316781">
    <property type="component" value="Unassembled WGS sequence"/>
</dbReference>
<comment type="caution">
    <text evidence="2">The sequence shown here is derived from an EMBL/GenBank/DDBJ whole genome shotgun (WGS) entry which is preliminary data.</text>
</comment>
<name>A0A549SDF6_METSR</name>